<dbReference type="PRINTS" id="PR00990">
    <property type="entry name" value="RIBOKINASE"/>
</dbReference>
<dbReference type="PROSITE" id="PS00584">
    <property type="entry name" value="PFKB_KINASES_2"/>
    <property type="match status" value="1"/>
</dbReference>
<keyword evidence="3" id="KW-0547">Nucleotide-binding</keyword>
<gene>
    <name evidence="8" type="primary">scrK</name>
    <name evidence="8" type="ORF">CAFE_04720</name>
</gene>
<feature type="domain" description="Carbohydrate kinase PfkB" evidence="7">
    <location>
        <begin position="2"/>
        <end position="307"/>
    </location>
</feature>
<evidence type="ECO:0000313" key="9">
    <source>
        <dbReference type="Proteomes" id="UP000469440"/>
    </source>
</evidence>
<dbReference type="CDD" id="cd01167">
    <property type="entry name" value="bac_FRK"/>
    <property type="match status" value="1"/>
</dbReference>
<dbReference type="InterPro" id="IPR011611">
    <property type="entry name" value="PfkB_dom"/>
</dbReference>
<dbReference type="EMBL" id="VWXL01000014">
    <property type="protein sequence ID" value="MVB09807.1"/>
    <property type="molecule type" value="Genomic_DNA"/>
</dbReference>
<sequence>MFDVVALGELLIDFTPAGTSESGNILFERNPGGAPANVLAAVTKLGGTGALIGKVGCDPFGFFLRDVLDKHGIDGCGLRFSHDVPTTLAFVQLNEHGDRSFSFYRKPGADTTLAPEDLDFGLIDSAKVFHFGSLSMTDEPARSATRTALEYAREKGKIITYDPNWRPALWMNDEQAKENMLFGLQYADVLKVSEEELAFLTGKDDVDAGSRQFLECGVKIVVVTLGPKGCYYRCAKGSGSLSTYDTKVTDTTGAGDCFFGAMICQLSRYEGALAAILPEELAKMADFANAAGALCATKKGALSAIPTEEEVRRCMSGTPLLKPA</sequence>
<dbReference type="InterPro" id="IPR002139">
    <property type="entry name" value="Ribo/fructo_kinase"/>
</dbReference>
<dbReference type="GO" id="GO:0005524">
    <property type="term" value="F:ATP binding"/>
    <property type="evidence" value="ECO:0007669"/>
    <property type="project" value="UniProtKB-KW"/>
</dbReference>
<evidence type="ECO:0000256" key="2">
    <source>
        <dbReference type="ARBA" id="ARBA00022679"/>
    </source>
</evidence>
<organism evidence="8 9">
    <name type="scientific">Caproicibacter fermentans</name>
    <dbReference type="NCBI Taxonomy" id="2576756"/>
    <lineage>
        <taxon>Bacteria</taxon>
        <taxon>Bacillati</taxon>
        <taxon>Bacillota</taxon>
        <taxon>Clostridia</taxon>
        <taxon>Eubacteriales</taxon>
        <taxon>Acutalibacteraceae</taxon>
        <taxon>Caproicibacter</taxon>
    </lineage>
</organism>
<comment type="similarity">
    <text evidence="1 6">Belongs to the carbohydrate kinase PfkB family.</text>
</comment>
<dbReference type="Proteomes" id="UP000469440">
    <property type="component" value="Unassembled WGS sequence"/>
</dbReference>
<evidence type="ECO:0000256" key="1">
    <source>
        <dbReference type="ARBA" id="ARBA00010688"/>
    </source>
</evidence>
<dbReference type="InterPro" id="IPR029056">
    <property type="entry name" value="Ribokinase-like"/>
</dbReference>
<dbReference type="GO" id="GO:0008865">
    <property type="term" value="F:fructokinase activity"/>
    <property type="evidence" value="ECO:0007669"/>
    <property type="project" value="UniProtKB-EC"/>
</dbReference>
<keyword evidence="4 6" id="KW-0418">Kinase</keyword>
<name>A0A6N8HW65_9FIRM</name>
<protein>
    <submittedName>
        <fullName evidence="8">Fructokinase</fullName>
        <ecNumber evidence="8">2.7.1.4</ecNumber>
    </submittedName>
</protein>
<evidence type="ECO:0000256" key="6">
    <source>
        <dbReference type="RuleBase" id="RU003704"/>
    </source>
</evidence>
<dbReference type="PANTHER" id="PTHR43085:SF1">
    <property type="entry name" value="PSEUDOURIDINE KINASE-RELATED"/>
    <property type="match status" value="1"/>
</dbReference>
<evidence type="ECO:0000313" key="8">
    <source>
        <dbReference type="EMBL" id="MVB09807.1"/>
    </source>
</evidence>
<reference evidence="8 9" key="1">
    <citation type="submission" date="2019-09" db="EMBL/GenBank/DDBJ databases">
        <title>Genome sequence of Clostridium sp. EA1.</title>
        <authorList>
            <person name="Poehlein A."/>
            <person name="Bengelsdorf F.R."/>
            <person name="Daniel R."/>
        </authorList>
    </citation>
    <scope>NUCLEOTIDE SEQUENCE [LARGE SCALE GENOMIC DNA]</scope>
    <source>
        <strain evidence="8 9">EA1</strain>
    </source>
</reference>
<comment type="caution">
    <text evidence="8">The sequence shown here is derived from an EMBL/GenBank/DDBJ whole genome shotgun (WGS) entry which is preliminary data.</text>
</comment>
<dbReference type="RefSeq" id="WP_330593831.1">
    <property type="nucleotide sequence ID" value="NZ_VWXL01000014.1"/>
</dbReference>
<dbReference type="PANTHER" id="PTHR43085">
    <property type="entry name" value="HEXOKINASE FAMILY MEMBER"/>
    <property type="match status" value="1"/>
</dbReference>
<dbReference type="AlphaFoldDB" id="A0A6N8HW65"/>
<dbReference type="EC" id="2.7.1.4" evidence="8"/>
<keyword evidence="2 6" id="KW-0808">Transferase</keyword>
<evidence type="ECO:0000256" key="5">
    <source>
        <dbReference type="ARBA" id="ARBA00022840"/>
    </source>
</evidence>
<dbReference type="Pfam" id="PF00294">
    <property type="entry name" value="PfkB"/>
    <property type="match status" value="1"/>
</dbReference>
<evidence type="ECO:0000259" key="7">
    <source>
        <dbReference type="Pfam" id="PF00294"/>
    </source>
</evidence>
<proteinExistence type="inferred from homology"/>
<dbReference type="InterPro" id="IPR002173">
    <property type="entry name" value="Carboh/pur_kinase_PfkB_CS"/>
</dbReference>
<dbReference type="InterPro" id="IPR050306">
    <property type="entry name" value="PfkB_Carbo_kinase"/>
</dbReference>
<evidence type="ECO:0000256" key="4">
    <source>
        <dbReference type="ARBA" id="ARBA00022777"/>
    </source>
</evidence>
<dbReference type="GO" id="GO:0006000">
    <property type="term" value="P:fructose metabolic process"/>
    <property type="evidence" value="ECO:0007669"/>
    <property type="project" value="UniProtKB-ARBA"/>
</dbReference>
<accession>A0A6N8HW65</accession>
<dbReference type="Gene3D" id="3.40.1190.20">
    <property type="match status" value="1"/>
</dbReference>
<keyword evidence="5" id="KW-0067">ATP-binding</keyword>
<keyword evidence="9" id="KW-1185">Reference proteome</keyword>
<evidence type="ECO:0000256" key="3">
    <source>
        <dbReference type="ARBA" id="ARBA00022741"/>
    </source>
</evidence>
<dbReference type="SUPFAM" id="SSF53613">
    <property type="entry name" value="Ribokinase-like"/>
    <property type="match status" value="1"/>
</dbReference>